<dbReference type="PIRSF" id="PIRSF036979">
    <property type="entry name" value="Arginase"/>
    <property type="match status" value="1"/>
</dbReference>
<dbReference type="PANTHER" id="PTHR43782:SF3">
    <property type="entry name" value="ARGINASE"/>
    <property type="match status" value="1"/>
</dbReference>
<evidence type="ECO:0000256" key="11">
    <source>
        <dbReference type="RuleBase" id="RU003684"/>
    </source>
</evidence>
<dbReference type="InterPro" id="IPR006035">
    <property type="entry name" value="Ureohydrolase"/>
</dbReference>
<dbReference type="PROSITE" id="PS01053">
    <property type="entry name" value="ARGINASE_1"/>
    <property type="match status" value="1"/>
</dbReference>
<evidence type="ECO:0000256" key="6">
    <source>
        <dbReference type="ARBA" id="ARBA00022801"/>
    </source>
</evidence>
<dbReference type="SUPFAM" id="SSF52768">
    <property type="entry name" value="Arginase/deacetylase"/>
    <property type="match status" value="1"/>
</dbReference>
<dbReference type="PROSITE" id="PS51409">
    <property type="entry name" value="ARGINASE_2"/>
    <property type="match status" value="1"/>
</dbReference>
<keyword evidence="5 12" id="KW-0479">Metal-binding</keyword>
<protein>
    <recommendedName>
        <fullName evidence="3 9">Arginase</fullName>
        <ecNumber evidence="2 9">3.5.3.1</ecNumber>
    </recommendedName>
</protein>
<dbReference type="PRINTS" id="PR00116">
    <property type="entry name" value="ARGINASE"/>
</dbReference>
<accession>A0ABZ3J810</accession>
<dbReference type="CDD" id="cd09989">
    <property type="entry name" value="Arginase"/>
    <property type="match status" value="1"/>
</dbReference>
<dbReference type="InterPro" id="IPR014033">
    <property type="entry name" value="Arginase"/>
</dbReference>
<evidence type="ECO:0000256" key="9">
    <source>
        <dbReference type="NCBIfam" id="TIGR01229"/>
    </source>
</evidence>
<evidence type="ECO:0000256" key="7">
    <source>
        <dbReference type="ARBA" id="ARBA00023211"/>
    </source>
</evidence>
<reference evidence="13" key="1">
    <citation type="submission" date="2024-05" db="EMBL/GenBank/DDBJ databases">
        <title>Isolation and characterization of Sporomusa carbonis sp. nov., a carboxydotrophic hydrogenogen in the genus of Sporomusa isolated from a charcoal burning pile.</title>
        <authorList>
            <person name="Boeer T."/>
            <person name="Rosenbaum F."/>
            <person name="Eysell L."/>
            <person name="Mueller V."/>
            <person name="Daniel R."/>
            <person name="Poehlein A."/>
        </authorList>
    </citation>
    <scope>NUCLEOTIDE SEQUENCE [LARGE SCALE GENOMIC DNA]</scope>
    <source>
        <strain evidence="13">DSM 3132</strain>
    </source>
</reference>
<dbReference type="EMBL" id="CP155571">
    <property type="protein sequence ID" value="XFO74527.1"/>
    <property type="molecule type" value="Genomic_DNA"/>
</dbReference>
<keyword evidence="7 12" id="KW-0464">Manganese</keyword>
<comment type="catalytic activity">
    <reaction evidence="8 12">
        <text>L-arginine + H2O = urea + L-ornithine</text>
        <dbReference type="Rhea" id="RHEA:20569"/>
        <dbReference type="ChEBI" id="CHEBI:15377"/>
        <dbReference type="ChEBI" id="CHEBI:16199"/>
        <dbReference type="ChEBI" id="CHEBI:32682"/>
        <dbReference type="ChEBI" id="CHEBI:46911"/>
        <dbReference type="EC" id="3.5.3.1"/>
    </reaction>
</comment>
<evidence type="ECO:0000313" key="14">
    <source>
        <dbReference type="Proteomes" id="UP000216052"/>
    </source>
</evidence>
<comment type="similarity">
    <text evidence="10 11">Belongs to the arginase family.</text>
</comment>
<evidence type="ECO:0000256" key="4">
    <source>
        <dbReference type="ARBA" id="ARBA00022503"/>
    </source>
</evidence>
<keyword evidence="4 12" id="KW-0056">Arginine metabolism</keyword>
<dbReference type="Gene3D" id="3.40.800.10">
    <property type="entry name" value="Ureohydrolase domain"/>
    <property type="match status" value="1"/>
</dbReference>
<dbReference type="EC" id="3.5.3.1" evidence="2 9"/>
<dbReference type="NCBIfam" id="TIGR01229">
    <property type="entry name" value="rocF_arginase"/>
    <property type="match status" value="1"/>
</dbReference>
<comment type="pathway">
    <text evidence="1">Nitrogen metabolism; urea cycle; L-ornithine and urea from L-arginine: step 1/1.</text>
</comment>
<evidence type="ECO:0000256" key="12">
    <source>
        <dbReference type="RuleBase" id="RU361159"/>
    </source>
</evidence>
<dbReference type="GO" id="GO:0004053">
    <property type="term" value="F:arginase activity"/>
    <property type="evidence" value="ECO:0007669"/>
    <property type="project" value="UniProtKB-EC"/>
</dbReference>
<gene>
    <name evidence="13" type="primary">rocF_1</name>
    <name evidence="13" type="ORF">SPACI_046370</name>
</gene>
<keyword evidence="6 11" id="KW-0378">Hydrolase</keyword>
<proteinExistence type="inferred from homology"/>
<sequence>MNPAMNNRISLIGVPLDLGADRRGVDMGPSAIRYAKVREKLQDLGYEIDDRGDIVPNRPDACHQDGSNLKYLDEIERVNTELCRIVAEELDKGRFPLVLGGDHSIAIGTISGILQHKKKVGVIWFDAHGDINTAETSPSGNIHGMPVAVSFGLGHERLIGIGGKTVTLDPKKFVMIGTRELDPGEKILLKKLGVIVYTMHDIDIKGMAQVMEETIKLVSAGTDGVHVSFDMDVMDPLYAPGVGTPVFGGLTYRESHLAMELISQAQIVTSAEFVEVNTVLDHKNQTAKVAVALMRSLLGEQVLPDD</sequence>
<dbReference type="InterPro" id="IPR020855">
    <property type="entry name" value="Ureohydrolase_Mn_BS"/>
</dbReference>
<organism evidence="13 14">
    <name type="scientific">Sporomusa acidovorans (strain ATCC 49682 / DSM 3132 / Mol)</name>
    <dbReference type="NCBI Taxonomy" id="1123286"/>
    <lineage>
        <taxon>Bacteria</taxon>
        <taxon>Bacillati</taxon>
        <taxon>Bacillota</taxon>
        <taxon>Negativicutes</taxon>
        <taxon>Selenomonadales</taxon>
        <taxon>Sporomusaceae</taxon>
        <taxon>Sporomusa</taxon>
    </lineage>
</organism>
<dbReference type="PANTHER" id="PTHR43782">
    <property type="entry name" value="ARGINASE"/>
    <property type="match status" value="1"/>
</dbReference>
<evidence type="ECO:0000256" key="8">
    <source>
        <dbReference type="ARBA" id="ARBA00047391"/>
    </source>
</evidence>
<name>A0ABZ3J810_SPOA4</name>
<dbReference type="Pfam" id="PF00491">
    <property type="entry name" value="Arginase"/>
    <property type="match status" value="1"/>
</dbReference>
<evidence type="ECO:0000256" key="2">
    <source>
        <dbReference type="ARBA" id="ARBA00012168"/>
    </source>
</evidence>
<comment type="cofactor">
    <cofactor evidence="12">
        <name>Mn(2+)</name>
        <dbReference type="ChEBI" id="CHEBI:29035"/>
    </cofactor>
    <text evidence="12">Binds 2 manganese ions per subunit.</text>
</comment>
<dbReference type="Proteomes" id="UP000216052">
    <property type="component" value="Chromosome"/>
</dbReference>
<evidence type="ECO:0000256" key="3">
    <source>
        <dbReference type="ARBA" id="ARBA00018123"/>
    </source>
</evidence>
<keyword evidence="14" id="KW-1185">Reference proteome</keyword>
<dbReference type="InterPro" id="IPR023696">
    <property type="entry name" value="Ureohydrolase_dom_sf"/>
</dbReference>
<dbReference type="RefSeq" id="WP_211285187.1">
    <property type="nucleotide sequence ID" value="NZ_CP155571.1"/>
</dbReference>
<evidence type="ECO:0000256" key="10">
    <source>
        <dbReference type="PROSITE-ProRule" id="PRU00742"/>
    </source>
</evidence>
<evidence type="ECO:0000256" key="1">
    <source>
        <dbReference type="ARBA" id="ARBA00005098"/>
    </source>
</evidence>
<evidence type="ECO:0000256" key="5">
    <source>
        <dbReference type="ARBA" id="ARBA00022723"/>
    </source>
</evidence>
<evidence type="ECO:0000313" key="13">
    <source>
        <dbReference type="EMBL" id="XFO74527.1"/>
    </source>
</evidence>